<evidence type="ECO:0000256" key="1">
    <source>
        <dbReference type="ARBA" id="ARBA00004123"/>
    </source>
</evidence>
<feature type="DNA-binding region" description="Homeobox" evidence="5">
    <location>
        <begin position="265"/>
        <end position="324"/>
    </location>
</feature>
<proteinExistence type="predicted"/>
<keyword evidence="3 5" id="KW-0371">Homeobox</keyword>
<dbReference type="GO" id="GO:0000978">
    <property type="term" value="F:RNA polymerase II cis-regulatory region sequence-specific DNA binding"/>
    <property type="evidence" value="ECO:0007669"/>
    <property type="project" value="TreeGrafter"/>
</dbReference>
<evidence type="ECO:0000256" key="6">
    <source>
        <dbReference type="RuleBase" id="RU000682"/>
    </source>
</evidence>
<dbReference type="InterPro" id="IPR001356">
    <property type="entry name" value="HD"/>
</dbReference>
<evidence type="ECO:0000256" key="5">
    <source>
        <dbReference type="PROSITE-ProRule" id="PRU00108"/>
    </source>
</evidence>
<dbReference type="PRINTS" id="PR00024">
    <property type="entry name" value="HOMEOBOX"/>
</dbReference>
<comment type="subcellular location">
    <subcellularLocation>
        <location evidence="1 5 6">Nucleus</location>
    </subcellularLocation>
</comment>
<evidence type="ECO:0000256" key="2">
    <source>
        <dbReference type="ARBA" id="ARBA00023125"/>
    </source>
</evidence>
<feature type="compositionally biased region" description="Low complexity" evidence="7">
    <location>
        <begin position="222"/>
        <end position="246"/>
    </location>
</feature>
<evidence type="ECO:0000313" key="9">
    <source>
        <dbReference type="EMBL" id="KAG8198315.1"/>
    </source>
</evidence>
<dbReference type="Pfam" id="PF00046">
    <property type="entry name" value="Homeodomain"/>
    <property type="match status" value="1"/>
</dbReference>
<dbReference type="GO" id="GO:0030154">
    <property type="term" value="P:cell differentiation"/>
    <property type="evidence" value="ECO:0007669"/>
    <property type="project" value="TreeGrafter"/>
</dbReference>
<dbReference type="GO" id="GO:0000981">
    <property type="term" value="F:DNA-binding transcription factor activity, RNA polymerase II-specific"/>
    <property type="evidence" value="ECO:0007669"/>
    <property type="project" value="InterPro"/>
</dbReference>
<dbReference type="Gene3D" id="1.10.10.60">
    <property type="entry name" value="Homeodomain-like"/>
    <property type="match status" value="1"/>
</dbReference>
<dbReference type="InterPro" id="IPR017970">
    <property type="entry name" value="Homeobox_CS"/>
</dbReference>
<evidence type="ECO:0000313" key="10">
    <source>
        <dbReference type="Proteomes" id="UP000827092"/>
    </source>
</evidence>
<feature type="region of interest" description="Disordered" evidence="7">
    <location>
        <begin position="327"/>
        <end position="361"/>
    </location>
</feature>
<feature type="region of interest" description="Disordered" evidence="7">
    <location>
        <begin position="163"/>
        <end position="269"/>
    </location>
</feature>
<accession>A0AAV6VNM5</accession>
<feature type="domain" description="Homeobox" evidence="8">
    <location>
        <begin position="263"/>
        <end position="323"/>
    </location>
</feature>
<dbReference type="CDD" id="cd00086">
    <property type="entry name" value="homeodomain"/>
    <property type="match status" value="1"/>
</dbReference>
<evidence type="ECO:0000256" key="7">
    <source>
        <dbReference type="SAM" id="MobiDB-lite"/>
    </source>
</evidence>
<feature type="compositionally biased region" description="Polar residues" evidence="7">
    <location>
        <begin position="206"/>
        <end position="216"/>
    </location>
</feature>
<dbReference type="Proteomes" id="UP000827092">
    <property type="component" value="Unassembled WGS sequence"/>
</dbReference>
<feature type="compositionally biased region" description="Polar residues" evidence="7">
    <location>
        <begin position="171"/>
        <end position="192"/>
    </location>
</feature>
<dbReference type="PROSITE" id="PS00027">
    <property type="entry name" value="HOMEOBOX_1"/>
    <property type="match status" value="1"/>
</dbReference>
<organism evidence="9 10">
    <name type="scientific">Oedothorax gibbosus</name>
    <dbReference type="NCBI Taxonomy" id="931172"/>
    <lineage>
        <taxon>Eukaryota</taxon>
        <taxon>Metazoa</taxon>
        <taxon>Ecdysozoa</taxon>
        <taxon>Arthropoda</taxon>
        <taxon>Chelicerata</taxon>
        <taxon>Arachnida</taxon>
        <taxon>Araneae</taxon>
        <taxon>Araneomorphae</taxon>
        <taxon>Entelegynae</taxon>
        <taxon>Araneoidea</taxon>
        <taxon>Linyphiidae</taxon>
        <taxon>Erigoninae</taxon>
        <taxon>Oedothorax</taxon>
    </lineage>
</organism>
<dbReference type="InterPro" id="IPR050394">
    <property type="entry name" value="Homeobox_NK-like"/>
</dbReference>
<evidence type="ECO:0000256" key="4">
    <source>
        <dbReference type="ARBA" id="ARBA00023242"/>
    </source>
</evidence>
<dbReference type="SMART" id="SM00389">
    <property type="entry name" value="HOX"/>
    <property type="match status" value="1"/>
</dbReference>
<dbReference type="SUPFAM" id="SSF46689">
    <property type="entry name" value="Homeodomain-like"/>
    <property type="match status" value="1"/>
</dbReference>
<reference evidence="9 10" key="1">
    <citation type="journal article" date="2022" name="Nat. Ecol. Evol.">
        <title>A masculinizing supergene underlies an exaggerated male reproductive morph in a spider.</title>
        <authorList>
            <person name="Hendrickx F."/>
            <person name="De Corte Z."/>
            <person name="Sonet G."/>
            <person name="Van Belleghem S.M."/>
            <person name="Kostlbacher S."/>
            <person name="Vangestel C."/>
        </authorList>
    </citation>
    <scope>NUCLEOTIDE SEQUENCE [LARGE SCALE GENOMIC DNA]</scope>
    <source>
        <strain evidence="9">W744_W776</strain>
    </source>
</reference>
<dbReference type="EMBL" id="JAFNEN010000041">
    <property type="protein sequence ID" value="KAG8198315.1"/>
    <property type="molecule type" value="Genomic_DNA"/>
</dbReference>
<evidence type="ECO:0000256" key="3">
    <source>
        <dbReference type="ARBA" id="ARBA00023155"/>
    </source>
</evidence>
<dbReference type="GO" id="GO:0005634">
    <property type="term" value="C:nucleus"/>
    <property type="evidence" value="ECO:0007669"/>
    <property type="project" value="UniProtKB-SubCell"/>
</dbReference>
<evidence type="ECO:0000259" key="8">
    <source>
        <dbReference type="PROSITE" id="PS50071"/>
    </source>
</evidence>
<name>A0AAV6VNM5_9ARAC</name>
<comment type="caution">
    <text evidence="9">The sequence shown here is derived from an EMBL/GenBank/DDBJ whole genome shotgun (WGS) entry which is preliminary data.</text>
</comment>
<keyword evidence="10" id="KW-1185">Reference proteome</keyword>
<dbReference type="InterPro" id="IPR020479">
    <property type="entry name" value="HD_metazoa"/>
</dbReference>
<dbReference type="PANTHER" id="PTHR24340:SF70">
    <property type="entry name" value="NK7.1, ISOFORM A"/>
    <property type="match status" value="1"/>
</dbReference>
<dbReference type="PANTHER" id="PTHR24340">
    <property type="entry name" value="HOMEOBOX PROTEIN NKX"/>
    <property type="match status" value="1"/>
</dbReference>
<dbReference type="InterPro" id="IPR009057">
    <property type="entry name" value="Homeodomain-like_sf"/>
</dbReference>
<gene>
    <name evidence="9" type="ORF">JTE90_021566</name>
</gene>
<protein>
    <recommendedName>
        <fullName evidence="8">Homeobox domain-containing protein</fullName>
    </recommendedName>
</protein>
<dbReference type="AlphaFoldDB" id="A0AAV6VNM5"/>
<sequence length="514" mass="55906">MHHVSEDHPQTYISKMSSMMRTWHPHVYALPPKQPTPHFIIDILGIEDRSQVLPQVQQQVGAAHNGHIYHRPQHFHSSCSNSSSCGSFSPPMAASAIEESTKTVIDQPLNLSCSDKARVETPSPGKLTPFRAVPPLDTLKPPLVQAIHPPLGTSAVVSSANSVGASNGNGTIPNTIGTNSLKGKSHSPTAAKSTKRKKEPKPSPQPDGNNNKSPTISPVPDGGPLSNISLPGSSNGNSNCSSTLNSALGDKGCISDTESGDKNKRKKARTTFTGRQIFELEKQFEVKKYLSSSERSDMAKLLNVTETQVKIWFQNRRTKWKKLENISNAEAAEHKHTPEKTPGTKSKSSKSKNSAKASSTTISPICSETGITDIKSTNNAQPVSLTNGKLPNADMYHDLSMNVVDLKQSPTITENGKDAETLRTLKEPNSPDLAQPQLEPSESALSLCSPSHERRTELMHYKFIHSQTKDNVLSEPNSPVSASIPYNGHFLEHNNGGDHEMKDAIPREVMIENR</sequence>
<keyword evidence="2 5" id="KW-0238">DNA-binding</keyword>
<keyword evidence="4 5" id="KW-0539">Nucleus</keyword>
<dbReference type="PROSITE" id="PS50071">
    <property type="entry name" value="HOMEOBOX_2"/>
    <property type="match status" value="1"/>
</dbReference>